<comment type="caution">
    <text evidence="6">The sequence shown here is derived from an EMBL/GenBank/DDBJ whole genome shotgun (WGS) entry which is preliminary data.</text>
</comment>
<dbReference type="InterPro" id="IPR011662">
    <property type="entry name" value="Secretin/TonB_short_N"/>
</dbReference>
<evidence type="ECO:0000313" key="7">
    <source>
        <dbReference type="Proteomes" id="UP000812270"/>
    </source>
</evidence>
<evidence type="ECO:0000313" key="6">
    <source>
        <dbReference type="EMBL" id="MBV4359194.1"/>
    </source>
</evidence>
<dbReference type="EMBL" id="JAHSPG010000015">
    <property type="protein sequence ID" value="MBV4359194.1"/>
    <property type="molecule type" value="Genomic_DNA"/>
</dbReference>
<dbReference type="InterPro" id="IPR039426">
    <property type="entry name" value="TonB-dep_rcpt-like"/>
</dbReference>
<protein>
    <submittedName>
        <fullName evidence="6">SusC/RagA family TonB-linked outer membrane protein</fullName>
    </submittedName>
</protein>
<reference evidence="6" key="1">
    <citation type="submission" date="2021-06" db="EMBL/GenBank/DDBJ databases">
        <authorList>
            <person name="Huq M.A."/>
        </authorList>
    </citation>
    <scope>NUCLEOTIDE SEQUENCE</scope>
    <source>
        <strain evidence="6">MAH-26</strain>
    </source>
</reference>
<evidence type="ECO:0000256" key="1">
    <source>
        <dbReference type="ARBA" id="ARBA00022448"/>
    </source>
</evidence>
<name>A0A9E2W5S5_9BACT</name>
<keyword evidence="4" id="KW-1134">Transmembrane beta strand</keyword>
<evidence type="ECO:0000256" key="2">
    <source>
        <dbReference type="ARBA" id="ARBA00023136"/>
    </source>
</evidence>
<dbReference type="InterPro" id="IPR012910">
    <property type="entry name" value="Plug_dom"/>
</dbReference>
<evidence type="ECO:0000259" key="5">
    <source>
        <dbReference type="SMART" id="SM00965"/>
    </source>
</evidence>
<feature type="domain" description="Secretin/TonB short N-terminal" evidence="5">
    <location>
        <begin position="69"/>
        <end position="120"/>
    </location>
</feature>
<keyword evidence="1 4" id="KW-0813">Transport</keyword>
<dbReference type="PROSITE" id="PS52016">
    <property type="entry name" value="TONB_DEPENDENT_REC_3"/>
    <property type="match status" value="1"/>
</dbReference>
<evidence type="ECO:0000256" key="3">
    <source>
        <dbReference type="ARBA" id="ARBA00023237"/>
    </source>
</evidence>
<dbReference type="GO" id="GO:0009279">
    <property type="term" value="C:cell outer membrane"/>
    <property type="evidence" value="ECO:0007669"/>
    <property type="project" value="UniProtKB-SubCell"/>
</dbReference>
<dbReference type="InterPro" id="IPR023997">
    <property type="entry name" value="TonB-dep_OMP_SusC/RagA_CS"/>
</dbReference>
<dbReference type="SMART" id="SM00965">
    <property type="entry name" value="STN"/>
    <property type="match status" value="1"/>
</dbReference>
<dbReference type="Proteomes" id="UP000812270">
    <property type="component" value="Unassembled WGS sequence"/>
</dbReference>
<sequence>MKLFPYAKRGTGCLLPVLKQKMLTMKLTVLLLTTVLWANASGLAQNVTLSVKGEPIVKVFNAIRKQTGYNFVYSDDVATKSYPVTMNVRDASLEDAMKKCMRGQPLSYSLVAKTVVVKYAQTVTTIRSKQIQETPVSIIGVVDPGQQTQAQQGETDTLIDVHGKIVDADGNPLPGALVMTNWPSKGKRVQSDNAGYFTLNSARANGQISISKLGFVLDVFDIANNPTPIFSLQKTTANNKTLDEVVVTGYQSLSKATAPIAVSSVDNKELNRKINPDLMSALEGKLPGLSMFQNKMVARGQSTFSGSIGTRPLIVIDGVPSETVALSGFDAPPTPSTSNTLANNLSSIINPNDVESVTLLKDAAATAVYGARATNGVLVITTKSGRGMGKNRITVQFSADMIVTEKPNLDQMHYASTSDLIDYETALYKKGVATLGLGDPATYFNTMGYIGSASNVSYYSPLVNLYRLQSIGKISQGDLDKQIATMRTIDSRKQFADLAWRNALRQSYNLSVGSSNDKQDVYFSLNYVGQKDKLISNDGQAFNLYLKAGQKISKGVNVSVGINTQYSLSNQVNDGSYTSPTAFLEPYNAIVDASGKRVYTPYVNLSDAFGSLGATAINGRTAAQIDSINMLKAGRLKSFGYNTLDELARNNSKLDKLGIRAFANIDAKLYKGLTYTSTFQYEIAKSKMDYVVEEDAYKMRFMVNRMAYNSGTGNPITDPTVTLTYPISASGGRLQQASTATNNYTWRNQLNFNKSFSNIHNINLLAGTEVRQTYSPQSVDAVYYGYNPVTLNTVPFDQATMYNTGVTSYIWSKSSSKQRVSNPVSLNSYAPTKHRFFSMYGTGSYTFKNLYSFFGSVRVDQADFFGVDPKYRYRPLWSVGGGWLLSNENFLKGTAKWLDLLKIRASYGLTGNVDQTSSPYVVASGGTNSLYQPLLDYNFIGSAPNPLLRWEKTSTYNAGIDYAMFNNRLRGTVDMYYKLGTDLLATKTLDATNGFASAKVNNGAMTNRGVEVSVTGDLVRTKNWLVTSMATFAYNKNKVTKIALAVTNPDQLISSSSYYLTGNPISSIYAYRYAGLSTGGNDEQNGLPLIYTDASMKNVEVANSGTTTTVAQSSSFNVNAAKYMGSAVPVWNGSFQQSVAFKGIELNVLFVAYGGYKIRKDAVDLYTGSIGGGAIDMDIAKRWTPQNPNTNIPKTLPDYSQGQGASVLYLNNYWKQADVQVVSANYIRLRNITLGYNLPQGIARKLYTQNVKLSAQVNNSWFWFSAKDDIDPDTFSGAGSAGTRSYQTPVSYLFRLDVTL</sequence>
<gene>
    <name evidence="6" type="ORF">KTO63_18645</name>
</gene>
<evidence type="ECO:0000256" key="4">
    <source>
        <dbReference type="PROSITE-ProRule" id="PRU01360"/>
    </source>
</evidence>
<comment type="subcellular location">
    <subcellularLocation>
        <location evidence="4">Cell outer membrane</location>
        <topology evidence="4">Multi-pass membrane protein</topology>
    </subcellularLocation>
</comment>
<organism evidence="6 7">
    <name type="scientific">Pinibacter aurantiacus</name>
    <dbReference type="NCBI Taxonomy" id="2851599"/>
    <lineage>
        <taxon>Bacteria</taxon>
        <taxon>Pseudomonadati</taxon>
        <taxon>Bacteroidota</taxon>
        <taxon>Chitinophagia</taxon>
        <taxon>Chitinophagales</taxon>
        <taxon>Chitinophagaceae</taxon>
        <taxon>Pinibacter</taxon>
    </lineage>
</organism>
<keyword evidence="4" id="KW-0812">Transmembrane</keyword>
<dbReference type="Pfam" id="PF07715">
    <property type="entry name" value="Plug"/>
    <property type="match status" value="1"/>
</dbReference>
<dbReference type="NCBIfam" id="TIGR04057">
    <property type="entry name" value="SusC_RagA_signa"/>
    <property type="match status" value="1"/>
</dbReference>
<keyword evidence="2 4" id="KW-0472">Membrane</keyword>
<dbReference type="InterPro" id="IPR023996">
    <property type="entry name" value="TonB-dep_OMP_SusC/RagA"/>
</dbReference>
<keyword evidence="7" id="KW-1185">Reference proteome</keyword>
<keyword evidence="3 4" id="KW-0998">Cell outer membrane</keyword>
<proteinExistence type="inferred from homology"/>
<dbReference type="RefSeq" id="WP_217793161.1">
    <property type="nucleotide sequence ID" value="NZ_JAHSPG010000015.1"/>
</dbReference>
<accession>A0A9E2W5S5</accession>
<comment type="similarity">
    <text evidence="4">Belongs to the TonB-dependent receptor family.</text>
</comment>
<dbReference type="NCBIfam" id="TIGR04056">
    <property type="entry name" value="OMP_RagA_SusC"/>
    <property type="match status" value="1"/>
</dbReference>